<feature type="region of interest" description="Disordered" evidence="1">
    <location>
        <begin position="98"/>
        <end position="158"/>
    </location>
</feature>
<feature type="compositionally biased region" description="Low complexity" evidence="1">
    <location>
        <begin position="132"/>
        <end position="146"/>
    </location>
</feature>
<organism evidence="2 3">
    <name type="scientific">Trichocladium antarcticum</name>
    <dbReference type="NCBI Taxonomy" id="1450529"/>
    <lineage>
        <taxon>Eukaryota</taxon>
        <taxon>Fungi</taxon>
        <taxon>Dikarya</taxon>
        <taxon>Ascomycota</taxon>
        <taxon>Pezizomycotina</taxon>
        <taxon>Sordariomycetes</taxon>
        <taxon>Sordariomycetidae</taxon>
        <taxon>Sordariales</taxon>
        <taxon>Chaetomiaceae</taxon>
        <taxon>Trichocladium</taxon>
    </lineage>
</organism>
<dbReference type="SUPFAM" id="SSF81296">
    <property type="entry name" value="E set domains"/>
    <property type="match status" value="1"/>
</dbReference>
<feature type="compositionally biased region" description="Low complexity" evidence="1">
    <location>
        <begin position="383"/>
        <end position="397"/>
    </location>
</feature>
<feature type="compositionally biased region" description="Low complexity" evidence="1">
    <location>
        <begin position="564"/>
        <end position="576"/>
    </location>
</feature>
<accession>A0AAN6UR60</accession>
<feature type="compositionally biased region" description="Polar residues" evidence="1">
    <location>
        <begin position="112"/>
        <end position="122"/>
    </location>
</feature>
<dbReference type="CDD" id="cd02859">
    <property type="entry name" value="E_set_AMPKbeta_like_N"/>
    <property type="match status" value="1"/>
</dbReference>
<dbReference type="EMBL" id="MU853402">
    <property type="protein sequence ID" value="KAK4137350.1"/>
    <property type="molecule type" value="Genomic_DNA"/>
</dbReference>
<dbReference type="Gene3D" id="2.60.40.10">
    <property type="entry name" value="Immunoglobulins"/>
    <property type="match status" value="1"/>
</dbReference>
<name>A0AAN6UR60_9PEZI</name>
<gene>
    <name evidence="2" type="ORF">BT67DRAFT_431674</name>
</gene>
<evidence type="ECO:0008006" key="4">
    <source>
        <dbReference type="Google" id="ProtNLM"/>
    </source>
</evidence>
<feature type="compositionally biased region" description="Polar residues" evidence="1">
    <location>
        <begin position="549"/>
        <end position="558"/>
    </location>
</feature>
<evidence type="ECO:0000313" key="3">
    <source>
        <dbReference type="Proteomes" id="UP001304895"/>
    </source>
</evidence>
<sequence length="650" mass="69803">MTTAKTPALITYHKPGTSPPIYVAGTFSNPPWLPHEMDHTARDGEYYFKKEVLAEPGSKIEYKFRIGDGDWWVLDENAQTATDHSGNTNHVLEVDAPKEQAQDEDSADDKPQSTLDQNTQTRQDADDPAPVPSAATAAARRLQPPAEAAAGDRSGTGTPISARVAAEVADSAELLHEGVPERKHPQASAPSSDVPEHHPPSPMSETAETAAEVADIAETLDNGENRLRARAAPLKSKVRGKKHWYSDVAHKSPLFSYECAGLYDLDEEARLANVPEEHEDFENDEDECAVYSAPVDHIDPDKVDINDPTLVRFPSARDDIIDAVRKLETGLEADRVAFEGPPRQSVFDPSRRESEDITGGHLPSAPPPTPTKMRAARKSPRGSISSLNAAAAASLHSISEDAAEEEEEKHHHQQQQGEQEQEQRDYPPAIVFTNPDMKPRPRHLKLGQGQEDEGIALRDGISPRTVKPPARLVTPEPSSSESSASGESAAHVPSSSDEGPEAPTESAPSAKAAERPLPPPSGQSQPPRGPAAVDKAEAEAEAETDLGGSKTTASQPSSGDEPAEAATTTTTAAVDAADGEADRPRKRSAAQEELARVLTSTAAATPDALVQGRPGSSWFRAFFRMVFVEFIGGIWARFWRRGGPVAAART</sequence>
<feature type="compositionally biased region" description="Low complexity" evidence="1">
    <location>
        <begin position="475"/>
        <end position="490"/>
    </location>
</feature>
<feature type="compositionally biased region" description="Basic and acidic residues" evidence="1">
    <location>
        <begin position="174"/>
        <end position="184"/>
    </location>
</feature>
<dbReference type="Proteomes" id="UP001304895">
    <property type="component" value="Unassembled WGS sequence"/>
</dbReference>
<protein>
    <recommendedName>
        <fullName evidence="4">AMP-activated protein kinase glycogen-binding domain-containing protein</fullName>
    </recommendedName>
</protein>
<evidence type="ECO:0000313" key="2">
    <source>
        <dbReference type="EMBL" id="KAK4137350.1"/>
    </source>
</evidence>
<dbReference type="InterPro" id="IPR014756">
    <property type="entry name" value="Ig_E-set"/>
</dbReference>
<evidence type="ECO:0000256" key="1">
    <source>
        <dbReference type="SAM" id="MobiDB-lite"/>
    </source>
</evidence>
<dbReference type="InterPro" id="IPR013783">
    <property type="entry name" value="Ig-like_fold"/>
</dbReference>
<reference evidence="2" key="1">
    <citation type="journal article" date="2023" name="Mol. Phylogenet. Evol.">
        <title>Genome-scale phylogeny and comparative genomics of the fungal order Sordariales.</title>
        <authorList>
            <person name="Hensen N."/>
            <person name="Bonometti L."/>
            <person name="Westerberg I."/>
            <person name="Brannstrom I.O."/>
            <person name="Guillou S."/>
            <person name="Cros-Aarteil S."/>
            <person name="Calhoun S."/>
            <person name="Haridas S."/>
            <person name="Kuo A."/>
            <person name="Mondo S."/>
            <person name="Pangilinan J."/>
            <person name="Riley R."/>
            <person name="LaButti K."/>
            <person name="Andreopoulos B."/>
            <person name="Lipzen A."/>
            <person name="Chen C."/>
            <person name="Yan M."/>
            <person name="Daum C."/>
            <person name="Ng V."/>
            <person name="Clum A."/>
            <person name="Steindorff A."/>
            <person name="Ohm R.A."/>
            <person name="Martin F."/>
            <person name="Silar P."/>
            <person name="Natvig D.O."/>
            <person name="Lalanne C."/>
            <person name="Gautier V."/>
            <person name="Ament-Velasquez S.L."/>
            <person name="Kruys A."/>
            <person name="Hutchinson M.I."/>
            <person name="Powell A.J."/>
            <person name="Barry K."/>
            <person name="Miller A.N."/>
            <person name="Grigoriev I.V."/>
            <person name="Debuchy R."/>
            <person name="Gladieux P."/>
            <person name="Hiltunen Thoren M."/>
            <person name="Johannesson H."/>
        </authorList>
    </citation>
    <scope>NUCLEOTIDE SEQUENCE</scope>
    <source>
        <strain evidence="2">CBS 123565</strain>
    </source>
</reference>
<dbReference type="AlphaFoldDB" id="A0AAN6UR60"/>
<proteinExistence type="predicted"/>
<reference evidence="2" key="2">
    <citation type="submission" date="2023-05" db="EMBL/GenBank/DDBJ databases">
        <authorList>
            <consortium name="Lawrence Berkeley National Laboratory"/>
            <person name="Steindorff A."/>
            <person name="Hensen N."/>
            <person name="Bonometti L."/>
            <person name="Westerberg I."/>
            <person name="Brannstrom I.O."/>
            <person name="Guillou S."/>
            <person name="Cros-Aarteil S."/>
            <person name="Calhoun S."/>
            <person name="Haridas S."/>
            <person name="Kuo A."/>
            <person name="Mondo S."/>
            <person name="Pangilinan J."/>
            <person name="Riley R."/>
            <person name="Labutti K."/>
            <person name="Andreopoulos B."/>
            <person name="Lipzen A."/>
            <person name="Chen C."/>
            <person name="Yanf M."/>
            <person name="Daum C."/>
            <person name="Ng V."/>
            <person name="Clum A."/>
            <person name="Ohm R."/>
            <person name="Martin F."/>
            <person name="Silar P."/>
            <person name="Natvig D."/>
            <person name="Lalanne C."/>
            <person name="Gautier V."/>
            <person name="Ament-Velasquez S.L."/>
            <person name="Kruys A."/>
            <person name="Hutchinson M.I."/>
            <person name="Powell A.J."/>
            <person name="Barry K."/>
            <person name="Miller A.N."/>
            <person name="Grigoriev I.V."/>
            <person name="Debuchy R."/>
            <person name="Gladieux P."/>
            <person name="Thoren M.H."/>
            <person name="Johannesson H."/>
        </authorList>
    </citation>
    <scope>NUCLEOTIDE SEQUENCE</scope>
    <source>
        <strain evidence="2">CBS 123565</strain>
    </source>
</reference>
<comment type="caution">
    <text evidence="2">The sequence shown here is derived from an EMBL/GenBank/DDBJ whole genome shotgun (WGS) entry which is preliminary data.</text>
</comment>
<feature type="region of interest" description="Disordered" evidence="1">
    <location>
        <begin position="335"/>
        <end position="590"/>
    </location>
</feature>
<feature type="region of interest" description="Disordered" evidence="1">
    <location>
        <begin position="174"/>
        <end position="228"/>
    </location>
</feature>
<keyword evidence="3" id="KW-1185">Reference proteome</keyword>